<dbReference type="Proteomes" id="UP000028042">
    <property type="component" value="Unassembled WGS sequence"/>
</dbReference>
<keyword evidence="4" id="KW-1185">Reference proteome</keyword>
<dbReference type="Proteomes" id="UP000030905">
    <property type="component" value="Chromosome"/>
</dbReference>
<accession>A0A0H3J9W6</accession>
<reference evidence="1 4" key="1">
    <citation type="journal article" date="2015" name="Genome Announc.">
        <title>Complete Genome Sequence of the Nitrogen-Fixing and Solvent-Producing Clostridium pasteurianum DSM 525.</title>
        <authorList>
            <person name="Poehlein A."/>
            <person name="Grosse-Honebrink A."/>
            <person name="Zhang Y."/>
            <person name="Minton N.P."/>
            <person name="Daniel R."/>
        </authorList>
    </citation>
    <scope>NUCLEOTIDE SEQUENCE [LARGE SCALE GENOMIC DNA]</scope>
    <source>
        <strain evidence="1">DSM 525</strain>
        <strain evidence="4">DSM 525 / ATCC 6013</strain>
    </source>
</reference>
<evidence type="ECO:0000313" key="3">
    <source>
        <dbReference type="Proteomes" id="UP000028042"/>
    </source>
</evidence>
<name>A0A0H3J9W6_CLOPA</name>
<evidence type="ECO:0000313" key="1">
    <source>
        <dbReference type="EMBL" id="AJA52028.1"/>
    </source>
</evidence>
<proteinExistence type="predicted"/>
<dbReference type="AlphaFoldDB" id="A0A0H3J9W6"/>
<reference evidence="2" key="2">
    <citation type="submission" date="2015-10" db="EMBL/GenBank/DDBJ databases">
        <title>Improved Draft Genome Sequence of Clostridium pasteurianum Strain ATCC 6013 (DSM 525) Using a Hybrid Next-Generation Sequencing Approach.</title>
        <authorList>
            <person name="Pyne M.E."/>
            <person name="Utturkar S.M."/>
            <person name="Brown S.D."/>
            <person name="Moo-Young M."/>
            <person name="Chung D.A."/>
            <person name="Chou P.C."/>
        </authorList>
    </citation>
    <scope>NUCLEOTIDE SEQUENCE</scope>
    <source>
        <strain evidence="2">ATCC 6013</strain>
    </source>
</reference>
<organism evidence="1 4">
    <name type="scientific">Clostridium pasteurianum DSM 525 = ATCC 6013</name>
    <dbReference type="NCBI Taxonomy" id="1262449"/>
    <lineage>
        <taxon>Bacteria</taxon>
        <taxon>Bacillati</taxon>
        <taxon>Bacillota</taxon>
        <taxon>Clostridia</taxon>
        <taxon>Eubacteriales</taxon>
        <taxon>Clostridiaceae</taxon>
        <taxon>Clostridium</taxon>
    </lineage>
</organism>
<gene>
    <name evidence="1" type="ORF">CLPA_c19700</name>
    <name evidence="2" type="ORF">CP6013_01209</name>
</gene>
<dbReference type="KEGG" id="cpat:CLPA_c19700"/>
<evidence type="ECO:0000313" key="4">
    <source>
        <dbReference type="Proteomes" id="UP000030905"/>
    </source>
</evidence>
<dbReference type="EMBL" id="CP009268">
    <property type="protein sequence ID" value="AJA52028.1"/>
    <property type="molecule type" value="Genomic_DNA"/>
</dbReference>
<reference evidence="2 3" key="3">
    <citation type="journal article" name="Genome Announc.">
        <title>Improved Draft Genome Sequence of Clostridium pasteurianum Strain ATCC 6013 (DSM 525) Using a Hybrid Next-Generation Sequencing Approach.</title>
        <authorList>
            <person name="Pyne M.E."/>
            <person name="Utturkar S."/>
            <person name="Brown S.D."/>
            <person name="Moo-Young M."/>
            <person name="Chung D.A."/>
            <person name="Chou C.P."/>
        </authorList>
    </citation>
    <scope>NUCLEOTIDE SEQUENCE [LARGE SCALE GENOMIC DNA]</scope>
    <source>
        <strain evidence="2 3">ATCC 6013</strain>
    </source>
</reference>
<dbReference type="EMBL" id="JPGY02000001">
    <property type="protein sequence ID" value="KRU11962.1"/>
    <property type="molecule type" value="Genomic_DNA"/>
</dbReference>
<evidence type="ECO:0000313" key="2">
    <source>
        <dbReference type="EMBL" id="KRU11962.1"/>
    </source>
</evidence>
<dbReference type="PATRIC" id="fig|1262449.7.peg.1980"/>
<dbReference type="KEGG" id="cpae:CPAST_c19700"/>
<sequence length="30" mass="3566">MICIIWVSILLNLNINNEEDLSENNLKFLF</sequence>
<protein>
    <submittedName>
        <fullName evidence="1">Uncharacterized protein</fullName>
    </submittedName>
</protein>